<evidence type="ECO:0000256" key="4">
    <source>
        <dbReference type="ARBA" id="ARBA00017068"/>
    </source>
</evidence>
<protein>
    <recommendedName>
        <fullName evidence="4 11">Enolase</fullName>
        <ecNumber evidence="3 11">4.2.1.11</ecNumber>
    </recommendedName>
    <alternativeName>
        <fullName evidence="11">2-phospho-D-glycerate hydro-lyase</fullName>
    </alternativeName>
    <alternativeName>
        <fullName evidence="11">2-phosphoglycerate dehydratase</fullName>
    </alternativeName>
</protein>
<name>A0A8J3I2K0_9CHLR</name>
<reference evidence="17" key="1">
    <citation type="submission" date="2020-10" db="EMBL/GenBank/DDBJ databases">
        <title>Taxonomic study of unclassified bacteria belonging to the class Ktedonobacteria.</title>
        <authorList>
            <person name="Yabe S."/>
            <person name="Wang C.M."/>
            <person name="Zheng Y."/>
            <person name="Sakai Y."/>
            <person name="Cavaletti L."/>
            <person name="Monciardini P."/>
            <person name="Donadio S."/>
        </authorList>
    </citation>
    <scope>NUCLEOTIDE SEQUENCE</scope>
    <source>
        <strain evidence="17">SOSP1-1</strain>
    </source>
</reference>
<evidence type="ECO:0000256" key="12">
    <source>
        <dbReference type="PIRSR" id="PIRSR001400-1"/>
    </source>
</evidence>
<evidence type="ECO:0000256" key="7">
    <source>
        <dbReference type="ARBA" id="ARBA00022723"/>
    </source>
</evidence>
<feature type="binding site" evidence="13">
    <location>
        <position position="395"/>
    </location>
    <ligand>
        <name>substrate</name>
    </ligand>
</feature>
<dbReference type="Pfam" id="PF03952">
    <property type="entry name" value="Enolase_N"/>
    <property type="match status" value="1"/>
</dbReference>
<gene>
    <name evidence="11 17" type="primary">eno</name>
    <name evidence="17" type="ORF">KSX_24770</name>
</gene>
<evidence type="ECO:0000256" key="14">
    <source>
        <dbReference type="PIRSR" id="PIRSR001400-3"/>
    </source>
</evidence>
<comment type="pathway">
    <text evidence="1 11">Carbohydrate degradation; glycolysis; pyruvate from D-glyceraldehyde 3-phosphate: step 4/5.</text>
</comment>
<feature type="binding site" evidence="11">
    <location>
        <position position="344"/>
    </location>
    <ligand>
        <name>(2R)-2-phosphoglycerate</name>
        <dbReference type="ChEBI" id="CHEBI:58289"/>
    </ligand>
</feature>
<dbReference type="HAMAP" id="MF_00318">
    <property type="entry name" value="Enolase"/>
    <property type="match status" value="1"/>
</dbReference>
<dbReference type="Gene3D" id="3.20.20.120">
    <property type="entry name" value="Enolase-like C-terminal domain"/>
    <property type="match status" value="1"/>
</dbReference>
<dbReference type="PRINTS" id="PR00148">
    <property type="entry name" value="ENOLASE"/>
</dbReference>
<feature type="domain" description="Enolase C-terminal TIM barrel" evidence="15">
    <location>
        <begin position="146"/>
        <end position="433"/>
    </location>
</feature>
<keyword evidence="9 11" id="KW-0324">Glycolysis</keyword>
<dbReference type="SFLD" id="SFLDG00178">
    <property type="entry name" value="enolase"/>
    <property type="match status" value="1"/>
</dbReference>
<dbReference type="GO" id="GO:0009986">
    <property type="term" value="C:cell surface"/>
    <property type="evidence" value="ECO:0007669"/>
    <property type="project" value="UniProtKB-SubCell"/>
</dbReference>
<feature type="active site" description="Proton donor" evidence="11 12">
    <location>
        <position position="212"/>
    </location>
</feature>
<dbReference type="Gene3D" id="3.30.390.10">
    <property type="entry name" value="Enolase-like, N-terminal domain"/>
    <property type="match status" value="1"/>
</dbReference>
<feature type="binding site" evidence="11 14">
    <location>
        <position position="249"/>
    </location>
    <ligand>
        <name>Mg(2+)</name>
        <dbReference type="ChEBI" id="CHEBI:18420"/>
    </ligand>
</feature>
<evidence type="ECO:0000256" key="13">
    <source>
        <dbReference type="PIRSR" id="PIRSR001400-2"/>
    </source>
</evidence>
<dbReference type="GO" id="GO:0006096">
    <property type="term" value="P:glycolytic process"/>
    <property type="evidence" value="ECO:0007669"/>
    <property type="project" value="UniProtKB-UniRule"/>
</dbReference>
<evidence type="ECO:0000256" key="11">
    <source>
        <dbReference type="HAMAP-Rule" id="MF_00318"/>
    </source>
</evidence>
<dbReference type="InterPro" id="IPR029017">
    <property type="entry name" value="Enolase-like_N"/>
</dbReference>
<evidence type="ECO:0000259" key="16">
    <source>
        <dbReference type="SMART" id="SM01193"/>
    </source>
</evidence>
<evidence type="ECO:0000313" key="17">
    <source>
        <dbReference type="EMBL" id="GHO44314.1"/>
    </source>
</evidence>
<dbReference type="InterPro" id="IPR036849">
    <property type="entry name" value="Enolase-like_C_sf"/>
</dbReference>
<dbReference type="NCBIfam" id="TIGR01060">
    <property type="entry name" value="eno"/>
    <property type="match status" value="1"/>
</dbReference>
<evidence type="ECO:0000256" key="10">
    <source>
        <dbReference type="ARBA" id="ARBA00023239"/>
    </source>
</evidence>
<evidence type="ECO:0000313" key="18">
    <source>
        <dbReference type="Proteomes" id="UP000612362"/>
    </source>
</evidence>
<comment type="similarity">
    <text evidence="2 11">Belongs to the enolase family.</text>
</comment>
<evidence type="ECO:0000256" key="8">
    <source>
        <dbReference type="ARBA" id="ARBA00022842"/>
    </source>
</evidence>
<dbReference type="SMART" id="SM01192">
    <property type="entry name" value="Enolase_C"/>
    <property type="match status" value="1"/>
</dbReference>
<comment type="cofactor">
    <cofactor evidence="14">
        <name>Mg(2+)</name>
        <dbReference type="ChEBI" id="CHEBI:18420"/>
    </cofactor>
    <text evidence="14">Mg(2+) is required for catalysis and for stabilizing the dimer.</text>
</comment>
<feature type="binding site" evidence="11">
    <location>
        <position position="170"/>
    </location>
    <ligand>
        <name>(2R)-2-phosphoglycerate</name>
        <dbReference type="ChEBI" id="CHEBI:58289"/>
    </ligand>
</feature>
<evidence type="ECO:0000256" key="9">
    <source>
        <dbReference type="ARBA" id="ARBA00023152"/>
    </source>
</evidence>
<evidence type="ECO:0000256" key="5">
    <source>
        <dbReference type="ARBA" id="ARBA00022490"/>
    </source>
</evidence>
<keyword evidence="18" id="KW-1185">Reference proteome</keyword>
<feature type="binding site" evidence="11">
    <location>
        <position position="395"/>
    </location>
    <ligand>
        <name>(2R)-2-phosphoglycerate</name>
        <dbReference type="ChEBI" id="CHEBI:58289"/>
    </ligand>
</feature>
<organism evidence="17 18">
    <name type="scientific">Ktedonospora formicarum</name>
    <dbReference type="NCBI Taxonomy" id="2778364"/>
    <lineage>
        <taxon>Bacteria</taxon>
        <taxon>Bacillati</taxon>
        <taxon>Chloroflexota</taxon>
        <taxon>Ktedonobacteria</taxon>
        <taxon>Ktedonobacterales</taxon>
        <taxon>Ktedonobacteraceae</taxon>
        <taxon>Ktedonospora</taxon>
    </lineage>
</organism>
<feature type="binding site" evidence="11 14">
    <location>
        <position position="319"/>
    </location>
    <ligand>
        <name>Mg(2+)</name>
        <dbReference type="ChEBI" id="CHEBI:18420"/>
    </ligand>
</feature>
<dbReference type="GO" id="GO:0004634">
    <property type="term" value="F:phosphopyruvate hydratase activity"/>
    <property type="evidence" value="ECO:0007669"/>
    <property type="project" value="UniProtKB-UniRule"/>
</dbReference>
<feature type="binding site" evidence="13">
    <location>
        <position position="162"/>
    </location>
    <ligand>
        <name>substrate</name>
    </ligand>
</feature>
<dbReference type="SMART" id="SM01193">
    <property type="entry name" value="Enolase_N"/>
    <property type="match status" value="1"/>
</dbReference>
<dbReference type="PIRSF" id="PIRSF001400">
    <property type="entry name" value="Enolase"/>
    <property type="match status" value="1"/>
</dbReference>
<keyword evidence="8 11" id="KW-0460">Magnesium</keyword>
<dbReference type="GO" id="GO:0000287">
    <property type="term" value="F:magnesium ion binding"/>
    <property type="evidence" value="ECO:0007669"/>
    <property type="project" value="UniProtKB-UniRule"/>
</dbReference>
<keyword evidence="10 11" id="KW-0456">Lyase</keyword>
<dbReference type="SUPFAM" id="SSF51604">
    <property type="entry name" value="Enolase C-terminal domain-like"/>
    <property type="match status" value="1"/>
</dbReference>
<dbReference type="PANTHER" id="PTHR11902">
    <property type="entry name" value="ENOLASE"/>
    <property type="match status" value="1"/>
</dbReference>
<dbReference type="InterPro" id="IPR020809">
    <property type="entry name" value="Enolase_CS"/>
</dbReference>
<dbReference type="InterPro" id="IPR020810">
    <property type="entry name" value="Enolase_C"/>
</dbReference>
<dbReference type="PROSITE" id="PS00164">
    <property type="entry name" value="ENOLASE"/>
    <property type="match status" value="1"/>
</dbReference>
<accession>A0A8J3I2K0</accession>
<dbReference type="SUPFAM" id="SSF54826">
    <property type="entry name" value="Enolase N-terminal domain-like"/>
    <property type="match status" value="1"/>
</dbReference>
<dbReference type="SFLD" id="SFLDS00001">
    <property type="entry name" value="Enolase"/>
    <property type="match status" value="1"/>
</dbReference>
<feature type="binding site" evidence="13">
    <location>
        <position position="319"/>
    </location>
    <ligand>
        <name>substrate</name>
    </ligand>
</feature>
<dbReference type="SFLD" id="SFLDF00002">
    <property type="entry name" value="enolase"/>
    <property type="match status" value="1"/>
</dbReference>
<dbReference type="AlphaFoldDB" id="A0A8J3I2K0"/>
<comment type="catalytic activity">
    <reaction evidence="11">
        <text>(2R)-2-phosphoglycerate = phosphoenolpyruvate + H2O</text>
        <dbReference type="Rhea" id="RHEA:10164"/>
        <dbReference type="ChEBI" id="CHEBI:15377"/>
        <dbReference type="ChEBI" id="CHEBI:58289"/>
        <dbReference type="ChEBI" id="CHEBI:58702"/>
        <dbReference type="EC" id="4.2.1.11"/>
    </reaction>
</comment>
<dbReference type="InterPro" id="IPR020811">
    <property type="entry name" value="Enolase_N"/>
</dbReference>
<proteinExistence type="inferred from homology"/>
<dbReference type="GO" id="GO:0000015">
    <property type="term" value="C:phosphopyruvate hydratase complex"/>
    <property type="evidence" value="ECO:0007669"/>
    <property type="project" value="InterPro"/>
</dbReference>
<dbReference type="Pfam" id="PF00113">
    <property type="entry name" value="Enolase_C"/>
    <property type="match status" value="1"/>
</dbReference>
<dbReference type="EC" id="4.2.1.11" evidence="3 11"/>
<keyword evidence="6 11" id="KW-0964">Secreted</keyword>
<dbReference type="FunFam" id="3.20.20.120:FF:000001">
    <property type="entry name" value="Enolase"/>
    <property type="match status" value="1"/>
</dbReference>
<evidence type="ECO:0000256" key="1">
    <source>
        <dbReference type="ARBA" id="ARBA00005031"/>
    </source>
</evidence>
<keyword evidence="5 11" id="KW-0963">Cytoplasm</keyword>
<dbReference type="UniPathway" id="UPA00109">
    <property type="reaction ID" value="UER00187"/>
</dbReference>
<comment type="cofactor">
    <cofactor evidence="11">
        <name>Mg(2+)</name>
        <dbReference type="ChEBI" id="CHEBI:18420"/>
    </cofactor>
    <text evidence="11">Binds a second Mg(2+) ion via substrate during catalysis.</text>
</comment>
<dbReference type="GO" id="GO:0005576">
    <property type="term" value="C:extracellular region"/>
    <property type="evidence" value="ECO:0007669"/>
    <property type="project" value="UniProtKB-SubCell"/>
</dbReference>
<dbReference type="PANTHER" id="PTHR11902:SF1">
    <property type="entry name" value="ENOLASE"/>
    <property type="match status" value="1"/>
</dbReference>
<dbReference type="EMBL" id="BNJF01000001">
    <property type="protein sequence ID" value="GHO44314.1"/>
    <property type="molecule type" value="Genomic_DNA"/>
</dbReference>
<dbReference type="InterPro" id="IPR000941">
    <property type="entry name" value="Enolase"/>
</dbReference>
<dbReference type="CDD" id="cd03313">
    <property type="entry name" value="enolase"/>
    <property type="match status" value="1"/>
</dbReference>
<keyword evidence="7 11" id="KW-0479">Metal-binding</keyword>
<feature type="active site" description="Proton acceptor" evidence="11 12">
    <location>
        <position position="344"/>
    </location>
</feature>
<feature type="binding site" evidence="13">
    <location>
        <begin position="371"/>
        <end position="374"/>
    </location>
    <ligand>
        <name>substrate</name>
    </ligand>
</feature>
<dbReference type="Proteomes" id="UP000612362">
    <property type="component" value="Unassembled WGS sequence"/>
</dbReference>
<feature type="domain" description="Enolase N-terminal" evidence="16">
    <location>
        <begin position="11"/>
        <end position="141"/>
    </location>
</feature>
<evidence type="ECO:0000259" key="15">
    <source>
        <dbReference type="SMART" id="SM01192"/>
    </source>
</evidence>
<comment type="caution">
    <text evidence="17">The sequence shown here is derived from an EMBL/GenBank/DDBJ whole genome shotgun (WGS) entry which is preliminary data.</text>
</comment>
<comment type="function">
    <text evidence="11">Catalyzes the reversible conversion of 2-phosphoglycerate (2-PG) into phosphoenolpyruvate (PEP). It is essential for the degradation of carbohydrates via glycolysis.</text>
</comment>
<sequence length="441" mass="47269">MPLNTDDLTTIEEVSAREILDSRGNPTVQVEVLLMGGARGIAAVPSGASTGAHEAVELRDGDKSRYGGKGVLQAVANVNDQISDALVGLDATDQSMIDEIMIELDGTSNKGKLGANALLGVSLAISKAAAQAQQQPLYRYIGGVSARTLPVPMLNILNGGKHADNSTDLQEYMVLPVGASSFREALRMGAEVYQSLKKVLHSKKLNTNVGDEGGFAPSLSSNREALELLVQAIETAGYKPGSDIFLGMDAASTELYHNGKYVLEREGRTLSSKEMVDLYEQWVGEYPIVSIEDGLAEDDWEGWSMLRQRLGGRVQLVGDDLFVTNTTRLKRGIIEGSANSILVKLNQIGTLTETLEAIEMAKRAGYTAVVSHRSGETEDTTIADLVVATNAGQIKTGAPARSERVAKYNRLLVIEDELGNEAARYAGFSAFYNVPALYAKA</sequence>
<comment type="subcellular location">
    <subcellularLocation>
        <location evidence="11">Cytoplasm</location>
    </subcellularLocation>
    <subcellularLocation>
        <location evidence="11">Secreted</location>
    </subcellularLocation>
    <subcellularLocation>
        <location evidence="11">Cell surface</location>
    </subcellularLocation>
    <text evidence="11">Fractions of enolase are present in both the cytoplasm and on the cell surface.</text>
</comment>
<feature type="binding site" evidence="11 14">
    <location>
        <position position="292"/>
    </location>
    <ligand>
        <name>Mg(2+)</name>
        <dbReference type="ChEBI" id="CHEBI:18420"/>
    </ligand>
</feature>
<feature type="binding site" evidence="13">
    <location>
        <position position="171"/>
    </location>
    <ligand>
        <name>substrate</name>
    </ligand>
</feature>
<evidence type="ECO:0000256" key="3">
    <source>
        <dbReference type="ARBA" id="ARBA00012058"/>
    </source>
</evidence>
<feature type="binding site" evidence="11">
    <location>
        <position position="374"/>
    </location>
    <ligand>
        <name>(2R)-2-phosphoglycerate</name>
        <dbReference type="ChEBI" id="CHEBI:58289"/>
    </ligand>
</feature>
<feature type="binding site" evidence="11">
    <location>
        <position position="373"/>
    </location>
    <ligand>
        <name>(2R)-2-phosphoglycerate</name>
        <dbReference type="ChEBI" id="CHEBI:58289"/>
    </ligand>
</feature>
<dbReference type="FunFam" id="3.30.390.10:FF:000001">
    <property type="entry name" value="Enolase"/>
    <property type="match status" value="1"/>
</dbReference>
<evidence type="ECO:0000256" key="6">
    <source>
        <dbReference type="ARBA" id="ARBA00022525"/>
    </source>
</evidence>
<evidence type="ECO:0000256" key="2">
    <source>
        <dbReference type="ARBA" id="ARBA00009604"/>
    </source>
</evidence>
<feature type="binding site" evidence="13">
    <location>
        <position position="292"/>
    </location>
    <ligand>
        <name>substrate</name>
    </ligand>
</feature>